<organism evidence="1">
    <name type="scientific">marine sediment metagenome</name>
    <dbReference type="NCBI Taxonomy" id="412755"/>
    <lineage>
        <taxon>unclassified sequences</taxon>
        <taxon>metagenomes</taxon>
        <taxon>ecological metagenomes</taxon>
    </lineage>
</organism>
<comment type="caution">
    <text evidence="1">The sequence shown here is derived from an EMBL/GenBank/DDBJ whole genome shotgun (WGS) entry which is preliminary data.</text>
</comment>
<proteinExistence type="predicted"/>
<sequence length="142" mass="15373">MAITGILGILALLALSKPRVSLSHTAFARLGVVTDTEYLALTPTGLLPAVEITEVQVLVDPVVVGTYAKLLVYLKANAASPLLGDFCRIVDDDTGAIVGKKKSWYLVANGDTWIAYYDKGLVDWNAVMPNRIWNLRIEVGTN</sequence>
<dbReference type="AlphaFoldDB" id="X0S6B9"/>
<accession>X0S6B9</accession>
<dbReference type="EMBL" id="BARS01004333">
    <property type="protein sequence ID" value="GAF76544.1"/>
    <property type="molecule type" value="Genomic_DNA"/>
</dbReference>
<evidence type="ECO:0000313" key="1">
    <source>
        <dbReference type="EMBL" id="GAF76544.1"/>
    </source>
</evidence>
<reference evidence="1" key="1">
    <citation type="journal article" date="2014" name="Front. Microbiol.">
        <title>High frequency of phylogenetically diverse reductive dehalogenase-homologous genes in deep subseafloor sedimentary metagenomes.</title>
        <authorList>
            <person name="Kawai M."/>
            <person name="Futagami T."/>
            <person name="Toyoda A."/>
            <person name="Takaki Y."/>
            <person name="Nishi S."/>
            <person name="Hori S."/>
            <person name="Arai W."/>
            <person name="Tsubouchi T."/>
            <person name="Morono Y."/>
            <person name="Uchiyama I."/>
            <person name="Ito T."/>
            <person name="Fujiyama A."/>
            <person name="Inagaki F."/>
            <person name="Takami H."/>
        </authorList>
    </citation>
    <scope>NUCLEOTIDE SEQUENCE</scope>
    <source>
        <strain evidence="1">Expedition CK06-06</strain>
    </source>
</reference>
<protein>
    <submittedName>
        <fullName evidence="1">Uncharacterized protein</fullName>
    </submittedName>
</protein>
<name>X0S6B9_9ZZZZ</name>
<gene>
    <name evidence="1" type="ORF">S01H1_08449</name>
</gene>